<dbReference type="GO" id="GO:0006508">
    <property type="term" value="P:proteolysis"/>
    <property type="evidence" value="ECO:0007669"/>
    <property type="project" value="InterPro"/>
</dbReference>
<feature type="domain" description="Dipeptidylpeptidase IV N-terminal" evidence="5">
    <location>
        <begin position="128"/>
        <end position="494"/>
    </location>
</feature>
<dbReference type="GO" id="GO:0008076">
    <property type="term" value="C:voltage-gated potassium channel complex"/>
    <property type="evidence" value="ECO:0007669"/>
    <property type="project" value="TreeGrafter"/>
</dbReference>
<dbReference type="PANTHER" id="PTHR11731:SF21">
    <property type="entry name" value="INACTIVE DIPEPTIDYL PEPTIDASE 10"/>
    <property type="match status" value="1"/>
</dbReference>
<keyword evidence="3" id="KW-0812">Transmembrane</keyword>
<accession>A0A8T3DQP2</accession>
<dbReference type="PANTHER" id="PTHR11731">
    <property type="entry name" value="PROTEASE FAMILY S9B,C DIPEPTIDYL-PEPTIDASE IV-RELATED"/>
    <property type="match status" value="1"/>
</dbReference>
<evidence type="ECO:0000259" key="4">
    <source>
        <dbReference type="Pfam" id="PF00326"/>
    </source>
</evidence>
<dbReference type="EMBL" id="JAERUA010000005">
    <property type="protein sequence ID" value="KAI1899381.1"/>
    <property type="molecule type" value="Genomic_DNA"/>
</dbReference>
<evidence type="ECO:0000256" key="3">
    <source>
        <dbReference type="SAM" id="Phobius"/>
    </source>
</evidence>
<organism evidence="6 7">
    <name type="scientific">Albula goreensis</name>
    <dbReference type="NCBI Taxonomy" id="1534307"/>
    <lineage>
        <taxon>Eukaryota</taxon>
        <taxon>Metazoa</taxon>
        <taxon>Chordata</taxon>
        <taxon>Craniata</taxon>
        <taxon>Vertebrata</taxon>
        <taxon>Euteleostomi</taxon>
        <taxon>Actinopterygii</taxon>
        <taxon>Neopterygii</taxon>
        <taxon>Teleostei</taxon>
        <taxon>Albuliformes</taxon>
        <taxon>Albulidae</taxon>
        <taxon>Albula</taxon>
    </lineage>
</organism>
<dbReference type="InterPro" id="IPR001375">
    <property type="entry name" value="Peptidase_S9_cat"/>
</dbReference>
<dbReference type="Gene3D" id="2.140.10.30">
    <property type="entry name" value="Dipeptidylpeptidase IV, N-terminal domain"/>
    <property type="match status" value="1"/>
</dbReference>
<dbReference type="GO" id="GO:1901379">
    <property type="term" value="P:regulation of potassium ion transmembrane transport"/>
    <property type="evidence" value="ECO:0007669"/>
    <property type="project" value="TreeGrafter"/>
</dbReference>
<dbReference type="InterPro" id="IPR050278">
    <property type="entry name" value="Serine_Prot_S9B/DPPIV"/>
</dbReference>
<comment type="caution">
    <text evidence="6">The sequence shown here is derived from an EMBL/GenBank/DDBJ whole genome shotgun (WGS) entry which is preliminary data.</text>
</comment>
<dbReference type="Proteomes" id="UP000829720">
    <property type="component" value="Unassembled WGS sequence"/>
</dbReference>
<dbReference type="InterPro" id="IPR029058">
    <property type="entry name" value="AB_hydrolase_fold"/>
</dbReference>
<dbReference type="FunFam" id="3.40.50.1820:FF:000003">
    <property type="entry name" value="Dipeptidyl peptidase 4"/>
    <property type="match status" value="1"/>
</dbReference>
<evidence type="ECO:0000256" key="1">
    <source>
        <dbReference type="ARBA" id="ARBA00004401"/>
    </source>
</evidence>
<dbReference type="Pfam" id="PF00930">
    <property type="entry name" value="DPPIV_N"/>
    <property type="match status" value="1"/>
</dbReference>
<dbReference type="Pfam" id="PF00326">
    <property type="entry name" value="Peptidase_S9"/>
    <property type="match status" value="1"/>
</dbReference>
<dbReference type="GO" id="GO:0015459">
    <property type="term" value="F:potassium channel regulator activity"/>
    <property type="evidence" value="ECO:0007669"/>
    <property type="project" value="TreeGrafter"/>
</dbReference>
<name>A0A8T3DQP2_9TELE</name>
<keyword evidence="3" id="KW-0472">Membrane</keyword>
<keyword evidence="7" id="KW-1185">Reference proteome</keyword>
<evidence type="ECO:0000259" key="5">
    <source>
        <dbReference type="Pfam" id="PF00930"/>
    </source>
</evidence>
<evidence type="ECO:0000313" key="6">
    <source>
        <dbReference type="EMBL" id="KAI1899381.1"/>
    </source>
</evidence>
<comment type="subcellular location">
    <subcellularLocation>
        <location evidence="1">Cell membrane</location>
        <topology evidence="1">Single-pass type II membrane protein</topology>
    </subcellularLocation>
</comment>
<sequence>MQVALSFLWSWHNERRDLVDPGPERNWKGIAISLLVIVVVLSLIGLAIVLLSKDDGSKSLGSKLVLDDLFERNFQVHDPDAKWINDEEIVFRTKDGDVLRANVHSNQTEVLLKNTTFASFKASKFSISPDFNFVLLGYDVRQVFRYSFLASYLIYNLHTREVQELNPPEVTNSVLQYASWGIRNQQLVYIFENNLYYQPDVKGSSLRLTSSGQEGAIFNGIADWLYEEELLHSHVAHWWSPNGERLAFLSIDDSLVPNMLLPRLTGSLYPRGHQYPYPKVGQINPTVKLYVVNLDGASHTTELLPPSSFEKSEYYIAMVKWATSQTVAVRWLNRSQNTSIFTLCDVDNGDCVKKHVMTSDTWLDRQDEEPVFSKDGGRFFLTMPIKHGGQGGFHHLAMLSDQAEQEEVNIRHLTSGNWEVTRILAYDEGANTVYFLSTEEGSTRRHLYRVSTVDPFHRNCLTCNLYRHQCTYYRVDCSPRAQYVLLHCEGPSIPKSTVHRLRDLSSNLTLENNSELRDALKYKQVPRKEKRVLHVNSFAFPMEICFPVNFDETNQYPLLLIVDGNPGGQSVNDRFLLDWDSVLVSSDSVIVARLDGRGSGFQGQRVLQAVHQRLGTVDVQDQIAAVESLSRLPYVDENRIAVYGKAYGGFLTSLLLLSPVTLFRCGVAVAPVSDWRLYGSAFTERYFGFPSKEDRKYQISSLLHNITGTNHHKFLIIHGTADATVHFQHSAELVKILSMANVNYTLQIFPDEGHDLVSLRSRYYLFSSMITFFRECFQDDIPLTQESKEED</sequence>
<feature type="domain" description="Peptidase S9 prolyl oligopeptidase catalytic" evidence="4">
    <location>
        <begin position="578"/>
        <end position="779"/>
    </location>
</feature>
<dbReference type="OrthoDB" id="16520at2759"/>
<dbReference type="SUPFAM" id="SSF53474">
    <property type="entry name" value="alpha/beta-Hydrolases"/>
    <property type="match status" value="1"/>
</dbReference>
<gene>
    <name evidence="6" type="ORF">AGOR_G00061190</name>
</gene>
<protein>
    <submittedName>
        <fullName evidence="6">Uncharacterized protein</fullName>
    </submittedName>
</protein>
<dbReference type="GO" id="GO:0008236">
    <property type="term" value="F:serine-type peptidase activity"/>
    <property type="evidence" value="ECO:0007669"/>
    <property type="project" value="InterPro"/>
</dbReference>
<reference evidence="6" key="1">
    <citation type="submission" date="2021-01" db="EMBL/GenBank/DDBJ databases">
        <authorList>
            <person name="Zahm M."/>
            <person name="Roques C."/>
            <person name="Cabau C."/>
            <person name="Klopp C."/>
            <person name="Donnadieu C."/>
            <person name="Jouanno E."/>
            <person name="Lampietro C."/>
            <person name="Louis A."/>
            <person name="Herpin A."/>
            <person name="Echchiki A."/>
            <person name="Berthelot C."/>
            <person name="Parey E."/>
            <person name="Roest-Crollius H."/>
            <person name="Braasch I."/>
            <person name="Postlethwait J."/>
            <person name="Bobe J."/>
            <person name="Montfort J."/>
            <person name="Bouchez O."/>
            <person name="Begum T."/>
            <person name="Mejri S."/>
            <person name="Adams A."/>
            <person name="Chen W.-J."/>
            <person name="Guiguen Y."/>
        </authorList>
    </citation>
    <scope>NUCLEOTIDE SEQUENCE</scope>
    <source>
        <tissue evidence="6">Blood</tissue>
    </source>
</reference>
<dbReference type="AlphaFoldDB" id="A0A8T3DQP2"/>
<evidence type="ECO:0000256" key="2">
    <source>
        <dbReference type="ARBA" id="ARBA00023180"/>
    </source>
</evidence>
<feature type="transmembrane region" description="Helical" evidence="3">
    <location>
        <begin position="30"/>
        <end position="51"/>
    </location>
</feature>
<dbReference type="Gene3D" id="3.40.50.1820">
    <property type="entry name" value="alpha/beta hydrolase"/>
    <property type="match status" value="1"/>
</dbReference>
<evidence type="ECO:0000313" key="7">
    <source>
        <dbReference type="Proteomes" id="UP000829720"/>
    </source>
</evidence>
<keyword evidence="2" id="KW-0325">Glycoprotein</keyword>
<dbReference type="SUPFAM" id="SSF82171">
    <property type="entry name" value="DPP6 N-terminal domain-like"/>
    <property type="match status" value="1"/>
</dbReference>
<keyword evidence="3" id="KW-1133">Transmembrane helix</keyword>
<dbReference type="InterPro" id="IPR002469">
    <property type="entry name" value="Peptidase_S9B_N"/>
</dbReference>
<proteinExistence type="predicted"/>